<keyword evidence="2 3" id="KW-0808">Transferase</keyword>
<dbReference type="SMART" id="SM00882">
    <property type="entry name" value="CoA_trans"/>
    <property type="match status" value="1"/>
</dbReference>
<dbReference type="Gene3D" id="3.40.1080.10">
    <property type="entry name" value="Glutaconate Coenzyme A-transferase"/>
    <property type="match status" value="1"/>
</dbReference>
<dbReference type="PANTHER" id="PTHR13707:SF57">
    <property type="entry name" value="SUCCINYL-COA:3-KETOACID COENZYME A TRANSFERASE SUBUNIT B-RELATED"/>
    <property type="match status" value="1"/>
</dbReference>
<evidence type="ECO:0000313" key="4">
    <source>
        <dbReference type="Proteomes" id="UP000190027"/>
    </source>
</evidence>
<dbReference type="InterPro" id="IPR012791">
    <property type="entry name" value="3-oxoacid_CoA-transf_B"/>
</dbReference>
<dbReference type="SUPFAM" id="SSF100950">
    <property type="entry name" value="NagB/RpiA/CoA transferase-like"/>
    <property type="match status" value="1"/>
</dbReference>
<dbReference type="EMBL" id="FUYC01000002">
    <property type="protein sequence ID" value="SKA74298.1"/>
    <property type="molecule type" value="Genomic_DNA"/>
</dbReference>
<reference evidence="3 4" key="1">
    <citation type="submission" date="2017-02" db="EMBL/GenBank/DDBJ databases">
        <authorList>
            <person name="Peterson S.W."/>
        </authorList>
    </citation>
    <scope>NUCLEOTIDE SEQUENCE [LARGE SCALE GENOMIC DNA]</scope>
    <source>
        <strain evidence="3 4">DSM 16080</strain>
    </source>
</reference>
<dbReference type="GO" id="GO:0008410">
    <property type="term" value="F:CoA-transferase activity"/>
    <property type="evidence" value="ECO:0007669"/>
    <property type="project" value="InterPro"/>
</dbReference>
<gene>
    <name evidence="3" type="ORF">SAMN02745704_00634</name>
</gene>
<evidence type="ECO:0000313" key="3">
    <source>
        <dbReference type="EMBL" id="SKA74298.1"/>
    </source>
</evidence>
<name>A0A1T4WB78_9BACT</name>
<evidence type="ECO:0000256" key="2">
    <source>
        <dbReference type="ARBA" id="ARBA00022679"/>
    </source>
</evidence>
<dbReference type="RefSeq" id="WP_078716205.1">
    <property type="nucleotide sequence ID" value="NZ_FUYC01000002.1"/>
</dbReference>
<comment type="similarity">
    <text evidence="1">Belongs to the 3-oxoacid CoA-transferase subunit B family.</text>
</comment>
<sequence length="216" mass="22992">MSPKHKIAKRAARELQNGQVVNLGIGLPTLLLNHTPEDLEIFVHSENGVLGMGPRCPACQAHPALIDSGGDYIAVRSGAAFFDSALSFALVRGGRLDVAVLGALEVAENGDLANWIIPGKFAPGIGGGMELAQKARRVIVTTTHTTRSGAPKLLRSCTLPVTAKACVHRIITELAVLDPTPQGLLLRELAHGVRPEDVLDKTEARVILPEDDPPRF</sequence>
<dbReference type="InterPro" id="IPR004165">
    <property type="entry name" value="CoA_trans_fam_I"/>
</dbReference>
<organism evidence="3 4">
    <name type="scientific">Paucidesulfovibrio gracilis DSM 16080</name>
    <dbReference type="NCBI Taxonomy" id="1121449"/>
    <lineage>
        <taxon>Bacteria</taxon>
        <taxon>Pseudomonadati</taxon>
        <taxon>Thermodesulfobacteriota</taxon>
        <taxon>Desulfovibrionia</taxon>
        <taxon>Desulfovibrionales</taxon>
        <taxon>Desulfovibrionaceae</taxon>
        <taxon>Paucidesulfovibrio</taxon>
    </lineage>
</organism>
<dbReference type="InterPro" id="IPR037171">
    <property type="entry name" value="NagB/RpiA_transferase-like"/>
</dbReference>
<proteinExistence type="inferred from homology"/>
<dbReference type="Proteomes" id="UP000190027">
    <property type="component" value="Unassembled WGS sequence"/>
</dbReference>
<dbReference type="Pfam" id="PF01144">
    <property type="entry name" value="CoA_trans"/>
    <property type="match status" value="1"/>
</dbReference>
<dbReference type="STRING" id="1121449.SAMN02745704_00634"/>
<accession>A0A1T4WB78</accession>
<keyword evidence="4" id="KW-1185">Reference proteome</keyword>
<dbReference type="NCBIfam" id="TIGR02428">
    <property type="entry name" value="pcaJ_scoB_fam"/>
    <property type="match status" value="1"/>
</dbReference>
<evidence type="ECO:0000256" key="1">
    <source>
        <dbReference type="ARBA" id="ARBA00007047"/>
    </source>
</evidence>
<dbReference type="PANTHER" id="PTHR13707">
    <property type="entry name" value="KETOACID-COENZYME A TRANSFERASE"/>
    <property type="match status" value="1"/>
</dbReference>
<protein>
    <submittedName>
        <fullName evidence="3">3-oxoacid CoA-transferase subunit B</fullName>
    </submittedName>
</protein>
<dbReference type="AlphaFoldDB" id="A0A1T4WB78"/>